<dbReference type="PROSITE" id="PS51886">
    <property type="entry name" value="TLDC"/>
    <property type="match status" value="1"/>
</dbReference>
<dbReference type="OrthoDB" id="1893551at2759"/>
<dbReference type="InterPro" id="IPR011705">
    <property type="entry name" value="BACK"/>
</dbReference>
<dbReference type="InterPro" id="IPR011333">
    <property type="entry name" value="SKP1/BTB/POZ_sf"/>
</dbReference>
<gene>
    <name evidence="3" type="ORF">AMORRO_LOCUS7283</name>
</gene>
<feature type="non-terminal residue" evidence="3">
    <location>
        <position position="1"/>
    </location>
</feature>
<dbReference type="PANTHER" id="PTHR24410">
    <property type="entry name" value="HL07962P-RELATED"/>
    <property type="match status" value="1"/>
</dbReference>
<dbReference type="EMBL" id="CAJVPV010005368">
    <property type="protein sequence ID" value="CAG8589579.1"/>
    <property type="molecule type" value="Genomic_DNA"/>
</dbReference>
<feature type="domain" description="TLDc" evidence="2">
    <location>
        <begin position="299"/>
        <end position="467"/>
    </location>
</feature>
<dbReference type="SMART" id="SM00225">
    <property type="entry name" value="BTB"/>
    <property type="match status" value="1"/>
</dbReference>
<dbReference type="AlphaFoldDB" id="A0A9N9G743"/>
<evidence type="ECO:0000313" key="4">
    <source>
        <dbReference type="Proteomes" id="UP000789342"/>
    </source>
</evidence>
<protein>
    <submittedName>
        <fullName evidence="3">10732_t:CDS:1</fullName>
    </submittedName>
</protein>
<comment type="caution">
    <text evidence="3">The sequence shown here is derived from an EMBL/GenBank/DDBJ whole genome shotgun (WGS) entry which is preliminary data.</text>
</comment>
<dbReference type="InterPro" id="IPR000210">
    <property type="entry name" value="BTB/POZ_dom"/>
</dbReference>
<feature type="domain" description="BTB" evidence="1">
    <location>
        <begin position="23"/>
        <end position="96"/>
    </location>
</feature>
<dbReference type="Proteomes" id="UP000789342">
    <property type="component" value="Unassembled WGS sequence"/>
</dbReference>
<dbReference type="PROSITE" id="PS50097">
    <property type="entry name" value="BTB"/>
    <property type="match status" value="1"/>
</dbReference>
<dbReference type="Gene3D" id="1.25.40.420">
    <property type="match status" value="1"/>
</dbReference>
<evidence type="ECO:0000313" key="3">
    <source>
        <dbReference type="EMBL" id="CAG8589579.1"/>
    </source>
</evidence>
<evidence type="ECO:0000259" key="1">
    <source>
        <dbReference type="PROSITE" id="PS50097"/>
    </source>
</evidence>
<proteinExistence type="predicted"/>
<name>A0A9N9G743_9GLOM</name>
<sequence>MKTRFYDNLSQDFSQLLEDADDYNVKIKVGENSKTQEFRAHSVILRARSPYFKRALSDSWVTIKDGIILFNKPNISPVVFALILKYIYSGNLDLNKISNTDVLDLLVASDELLLRELLDHIQDYLIEREASWLNSNFITTLHTIFQLSCCKKLVDYCLDSISNDPKPFFSSENFSSFKKDIFLELIKRDELKIEEVDIWERLISWGIFQTSGIKEMKPSDVKKFSEKDFKNLKGTLDPFIPYIRFHEISSKDFFCKVRPFRKILPESLFEDVMSFLMAGTEPKQRKLLARVSSFIDGSKIFTRNHADVIYNWIKRKDAVISKENRSQFTLLYRGTRDGLNINSFRQKVNNQGPAIAVVKIKGSETIIGGFNATGWSNNQYYNSYSYSHINYWNNNSNHFIFSFKSFRDKIGIIGRFIGSNGVYDYNNMLNFGASDLLLSDGINGTCNQNSYDKRILDTNTFIAEELE</sequence>
<dbReference type="PANTHER" id="PTHR24410:SF23">
    <property type="entry name" value="BTB DOMAIN-CONTAINING PROTEIN-RELATED"/>
    <property type="match status" value="1"/>
</dbReference>
<dbReference type="SUPFAM" id="SSF54695">
    <property type="entry name" value="POZ domain"/>
    <property type="match status" value="1"/>
</dbReference>
<dbReference type="Pfam" id="PF07534">
    <property type="entry name" value="TLD"/>
    <property type="match status" value="1"/>
</dbReference>
<keyword evidence="4" id="KW-1185">Reference proteome</keyword>
<evidence type="ECO:0000259" key="2">
    <source>
        <dbReference type="PROSITE" id="PS51886"/>
    </source>
</evidence>
<dbReference type="Gene3D" id="3.30.710.10">
    <property type="entry name" value="Potassium Channel Kv1.1, Chain A"/>
    <property type="match status" value="1"/>
</dbReference>
<accession>A0A9N9G743</accession>
<organism evidence="3 4">
    <name type="scientific">Acaulospora morrowiae</name>
    <dbReference type="NCBI Taxonomy" id="94023"/>
    <lineage>
        <taxon>Eukaryota</taxon>
        <taxon>Fungi</taxon>
        <taxon>Fungi incertae sedis</taxon>
        <taxon>Mucoromycota</taxon>
        <taxon>Glomeromycotina</taxon>
        <taxon>Glomeromycetes</taxon>
        <taxon>Diversisporales</taxon>
        <taxon>Acaulosporaceae</taxon>
        <taxon>Acaulospora</taxon>
    </lineage>
</organism>
<dbReference type="Pfam" id="PF07707">
    <property type="entry name" value="BACK"/>
    <property type="match status" value="1"/>
</dbReference>
<dbReference type="Pfam" id="PF00651">
    <property type="entry name" value="BTB"/>
    <property type="match status" value="1"/>
</dbReference>
<dbReference type="CDD" id="cd18186">
    <property type="entry name" value="BTB_POZ_ZBTB_KLHL-like"/>
    <property type="match status" value="1"/>
</dbReference>
<dbReference type="InterPro" id="IPR051481">
    <property type="entry name" value="BTB-POZ/Galectin-3-binding"/>
</dbReference>
<reference evidence="3" key="1">
    <citation type="submission" date="2021-06" db="EMBL/GenBank/DDBJ databases">
        <authorList>
            <person name="Kallberg Y."/>
            <person name="Tangrot J."/>
            <person name="Rosling A."/>
        </authorList>
    </citation>
    <scope>NUCLEOTIDE SEQUENCE</scope>
    <source>
        <strain evidence="3">CL551</strain>
    </source>
</reference>
<dbReference type="InterPro" id="IPR006571">
    <property type="entry name" value="TLDc_dom"/>
</dbReference>